<dbReference type="Gene3D" id="2.40.30.170">
    <property type="match status" value="1"/>
</dbReference>
<dbReference type="Pfam" id="PF25973">
    <property type="entry name" value="BSH_CzcB"/>
    <property type="match status" value="1"/>
</dbReference>
<feature type="transmembrane region" description="Helical" evidence="3">
    <location>
        <begin position="19"/>
        <end position="38"/>
    </location>
</feature>
<dbReference type="EMBL" id="JACVVD010000002">
    <property type="protein sequence ID" value="MBD0379954.1"/>
    <property type="molecule type" value="Genomic_DNA"/>
</dbReference>
<dbReference type="AlphaFoldDB" id="A0A926KLF0"/>
<feature type="domain" description="CzcB-like barrel-sandwich hybrid" evidence="4">
    <location>
        <begin position="82"/>
        <end position="208"/>
    </location>
</feature>
<gene>
    <name evidence="5" type="ORF">ICC18_07505</name>
</gene>
<comment type="caution">
    <text evidence="5">The sequence shown here is derived from an EMBL/GenBank/DDBJ whole genome shotgun (WGS) entry which is preliminary data.</text>
</comment>
<comment type="similarity">
    <text evidence="1">Belongs to the membrane fusion protein (MFP) (TC 8.A.1) family.</text>
</comment>
<protein>
    <submittedName>
        <fullName evidence="5">Efflux RND transporter periplasmic adaptor subunit</fullName>
    </submittedName>
</protein>
<dbReference type="PANTHER" id="PTHR30469">
    <property type="entry name" value="MULTIDRUG RESISTANCE PROTEIN MDTA"/>
    <property type="match status" value="1"/>
</dbReference>
<evidence type="ECO:0000313" key="5">
    <source>
        <dbReference type="EMBL" id="MBD0379954.1"/>
    </source>
</evidence>
<dbReference type="PANTHER" id="PTHR30469:SF11">
    <property type="entry name" value="BLL4320 PROTEIN"/>
    <property type="match status" value="1"/>
</dbReference>
<evidence type="ECO:0000256" key="1">
    <source>
        <dbReference type="ARBA" id="ARBA00009477"/>
    </source>
</evidence>
<evidence type="ECO:0000259" key="4">
    <source>
        <dbReference type="Pfam" id="PF25973"/>
    </source>
</evidence>
<dbReference type="Gene3D" id="2.40.420.20">
    <property type="match status" value="1"/>
</dbReference>
<dbReference type="SUPFAM" id="SSF111369">
    <property type="entry name" value="HlyD-like secretion proteins"/>
    <property type="match status" value="1"/>
</dbReference>
<dbReference type="InterPro" id="IPR006143">
    <property type="entry name" value="RND_pump_MFP"/>
</dbReference>
<proteinExistence type="inferred from homology"/>
<evidence type="ECO:0000256" key="2">
    <source>
        <dbReference type="SAM" id="MobiDB-lite"/>
    </source>
</evidence>
<name>A0A926KLF0_9BACL</name>
<organism evidence="5 6">
    <name type="scientific">Paenibacillus sedimenti</name>
    <dbReference type="NCBI Taxonomy" id="2770274"/>
    <lineage>
        <taxon>Bacteria</taxon>
        <taxon>Bacillati</taxon>
        <taxon>Bacillota</taxon>
        <taxon>Bacilli</taxon>
        <taxon>Bacillales</taxon>
        <taxon>Paenibacillaceae</taxon>
        <taxon>Paenibacillus</taxon>
    </lineage>
</organism>
<dbReference type="GO" id="GO:0015562">
    <property type="term" value="F:efflux transmembrane transporter activity"/>
    <property type="evidence" value="ECO:0007669"/>
    <property type="project" value="TreeGrafter"/>
</dbReference>
<evidence type="ECO:0000256" key="3">
    <source>
        <dbReference type="SAM" id="Phobius"/>
    </source>
</evidence>
<feature type="region of interest" description="Disordered" evidence="2">
    <location>
        <begin position="358"/>
        <end position="377"/>
    </location>
</feature>
<dbReference type="Gene3D" id="1.10.287.470">
    <property type="entry name" value="Helix hairpin bin"/>
    <property type="match status" value="1"/>
</dbReference>
<reference evidence="5" key="1">
    <citation type="submission" date="2020-09" db="EMBL/GenBank/DDBJ databases">
        <title>Draft Genome Sequence of Paenibacillus sp. WST5.</title>
        <authorList>
            <person name="Bao Z."/>
        </authorList>
    </citation>
    <scope>NUCLEOTIDE SEQUENCE</scope>
    <source>
        <strain evidence="5">WST5</strain>
    </source>
</reference>
<keyword evidence="6" id="KW-1185">Reference proteome</keyword>
<sequence>MIGLADEVIRARRKQTIRWAAGIFMGCLLLLTFFSNTYQQMTIPKVSVEKPQISQLSYEIEGEGTIRPKRTVSLYDQSGWEVKEVLVNEGDTVKKGQQLIVFDSSSAAKNLADEQDRFAKQQLDLEKLQDALKLNGIGGEASKLEDSKRQIASLKLDMSIQARKIASIQKDISDKGSLAAPFDGLISDLQADEGLSASQGKAVVQISDLSQGWELETSVDADSANRIVTGETIDVRIKETEPRNVKGKVSAIEKADSGGNQTQSGNTSNMKQVTLDIDDPKLTGGEQAEFQLTKKVGMPRLMVPKSAVKTDSQGEYIFTIQESKSPLGNEFRVVKKYVHTEDSDETNAVLKGTIMPDDKIVTESSEPISDGDLVRLN</sequence>
<keyword evidence="3" id="KW-0812">Transmembrane</keyword>
<dbReference type="RefSeq" id="WP_188173731.1">
    <property type="nucleotide sequence ID" value="NZ_JACVVD010000002.1"/>
</dbReference>
<dbReference type="NCBIfam" id="TIGR01730">
    <property type="entry name" value="RND_mfp"/>
    <property type="match status" value="1"/>
</dbReference>
<dbReference type="Proteomes" id="UP000650466">
    <property type="component" value="Unassembled WGS sequence"/>
</dbReference>
<accession>A0A926KLF0</accession>
<dbReference type="GO" id="GO:1990281">
    <property type="term" value="C:efflux pump complex"/>
    <property type="evidence" value="ECO:0007669"/>
    <property type="project" value="TreeGrafter"/>
</dbReference>
<dbReference type="Gene3D" id="2.40.50.100">
    <property type="match status" value="1"/>
</dbReference>
<feature type="region of interest" description="Disordered" evidence="2">
    <location>
        <begin position="247"/>
        <end position="268"/>
    </location>
</feature>
<feature type="compositionally biased region" description="Polar residues" evidence="2">
    <location>
        <begin position="258"/>
        <end position="268"/>
    </location>
</feature>
<dbReference type="InterPro" id="IPR058647">
    <property type="entry name" value="BSH_CzcB-like"/>
</dbReference>
<evidence type="ECO:0000313" key="6">
    <source>
        <dbReference type="Proteomes" id="UP000650466"/>
    </source>
</evidence>
<keyword evidence="3" id="KW-0472">Membrane</keyword>
<keyword evidence="3" id="KW-1133">Transmembrane helix</keyword>
<dbReference type="PRINTS" id="PR01490">
    <property type="entry name" value="RTXTOXIND"/>
</dbReference>